<organism evidence="1 2">
    <name type="scientific">Lipingzhangella halophila</name>
    <dbReference type="NCBI Taxonomy" id="1783352"/>
    <lineage>
        <taxon>Bacteria</taxon>
        <taxon>Bacillati</taxon>
        <taxon>Actinomycetota</taxon>
        <taxon>Actinomycetes</taxon>
        <taxon>Streptosporangiales</taxon>
        <taxon>Nocardiopsidaceae</taxon>
        <taxon>Lipingzhangella</taxon>
    </lineage>
</organism>
<evidence type="ECO:0000313" key="1">
    <source>
        <dbReference type="EMBL" id="MBB4931411.1"/>
    </source>
</evidence>
<sequence>MTGINDEMDALAVAAHGAITDFSDVNVRGYLKEHPDLVEHRLDLLTDMVDHVRATISQERAAGQWAQLPECPRADHIDQAAEYAEHTCCCPYCFHGGDNPLDHD</sequence>
<dbReference type="RefSeq" id="WP_184577535.1">
    <property type="nucleotide sequence ID" value="NZ_JACHJT010000001.1"/>
</dbReference>
<name>A0A7W7W260_9ACTN</name>
<dbReference type="EMBL" id="JACHJT010000001">
    <property type="protein sequence ID" value="MBB4931411.1"/>
    <property type="molecule type" value="Genomic_DNA"/>
</dbReference>
<evidence type="ECO:0000313" key="2">
    <source>
        <dbReference type="Proteomes" id="UP000523007"/>
    </source>
</evidence>
<gene>
    <name evidence="1" type="ORF">F4561_002231</name>
</gene>
<proteinExistence type="predicted"/>
<reference evidence="1 2" key="1">
    <citation type="submission" date="2020-08" db="EMBL/GenBank/DDBJ databases">
        <title>Sequencing the genomes of 1000 actinobacteria strains.</title>
        <authorList>
            <person name="Klenk H.-P."/>
        </authorList>
    </citation>
    <scope>NUCLEOTIDE SEQUENCE [LARGE SCALE GENOMIC DNA]</scope>
    <source>
        <strain evidence="1 2">DSM 102030</strain>
    </source>
</reference>
<protein>
    <submittedName>
        <fullName evidence="1">Uncharacterized protein</fullName>
    </submittedName>
</protein>
<accession>A0A7W7W260</accession>
<keyword evidence="2" id="KW-1185">Reference proteome</keyword>
<dbReference type="AlphaFoldDB" id="A0A7W7W260"/>
<comment type="caution">
    <text evidence="1">The sequence shown here is derived from an EMBL/GenBank/DDBJ whole genome shotgun (WGS) entry which is preliminary data.</text>
</comment>
<dbReference type="Proteomes" id="UP000523007">
    <property type="component" value="Unassembled WGS sequence"/>
</dbReference>